<organism evidence="1">
    <name type="scientific">Guillardia theta (strain CCMP2712)</name>
    <name type="common">Cryptophyte</name>
    <dbReference type="NCBI Taxonomy" id="905079"/>
    <lineage>
        <taxon>Eukaryota</taxon>
        <taxon>Cryptophyceae</taxon>
        <taxon>Pyrenomonadales</taxon>
        <taxon>Geminigeraceae</taxon>
        <taxon>Guillardia</taxon>
    </lineage>
</organism>
<dbReference type="RefSeq" id="XP_005819906.1">
    <property type="nucleotide sequence ID" value="XM_005819849.1"/>
</dbReference>
<evidence type="ECO:0000313" key="2">
    <source>
        <dbReference type="EnsemblProtists" id="EKX32926"/>
    </source>
</evidence>
<accession>L1I9K1</accession>
<dbReference type="EnsemblProtists" id="EKX32926">
    <property type="protein sequence ID" value="EKX32926"/>
    <property type="gene ID" value="GUITHDRAFT_148276"/>
</dbReference>
<reference evidence="2" key="3">
    <citation type="submission" date="2015-06" db="UniProtKB">
        <authorList>
            <consortium name="EnsemblProtists"/>
        </authorList>
    </citation>
    <scope>IDENTIFICATION</scope>
</reference>
<dbReference type="EMBL" id="JH993164">
    <property type="protein sequence ID" value="EKX32926.1"/>
    <property type="molecule type" value="Genomic_DNA"/>
</dbReference>
<name>L1I9K1_GUITC</name>
<dbReference type="AlphaFoldDB" id="L1I9K1"/>
<keyword evidence="3" id="KW-1185">Reference proteome</keyword>
<gene>
    <name evidence="1" type="ORF">GUITHDRAFT_148276</name>
</gene>
<reference evidence="1 3" key="1">
    <citation type="journal article" date="2012" name="Nature">
        <title>Algal genomes reveal evolutionary mosaicism and the fate of nucleomorphs.</title>
        <authorList>
            <consortium name="DOE Joint Genome Institute"/>
            <person name="Curtis B.A."/>
            <person name="Tanifuji G."/>
            <person name="Burki F."/>
            <person name="Gruber A."/>
            <person name="Irimia M."/>
            <person name="Maruyama S."/>
            <person name="Arias M.C."/>
            <person name="Ball S.G."/>
            <person name="Gile G.H."/>
            <person name="Hirakawa Y."/>
            <person name="Hopkins J.F."/>
            <person name="Kuo A."/>
            <person name="Rensing S.A."/>
            <person name="Schmutz J."/>
            <person name="Symeonidi A."/>
            <person name="Elias M."/>
            <person name="Eveleigh R.J."/>
            <person name="Herman E.K."/>
            <person name="Klute M.J."/>
            <person name="Nakayama T."/>
            <person name="Obornik M."/>
            <person name="Reyes-Prieto A."/>
            <person name="Armbrust E.V."/>
            <person name="Aves S.J."/>
            <person name="Beiko R.G."/>
            <person name="Coutinho P."/>
            <person name="Dacks J.B."/>
            <person name="Durnford D.G."/>
            <person name="Fast N.M."/>
            <person name="Green B.R."/>
            <person name="Grisdale C.J."/>
            <person name="Hempel F."/>
            <person name="Henrissat B."/>
            <person name="Hoppner M.P."/>
            <person name="Ishida K."/>
            <person name="Kim E."/>
            <person name="Koreny L."/>
            <person name="Kroth P.G."/>
            <person name="Liu Y."/>
            <person name="Malik S.B."/>
            <person name="Maier U.G."/>
            <person name="McRose D."/>
            <person name="Mock T."/>
            <person name="Neilson J.A."/>
            <person name="Onodera N.T."/>
            <person name="Poole A.M."/>
            <person name="Pritham E.J."/>
            <person name="Richards T.A."/>
            <person name="Rocap G."/>
            <person name="Roy S.W."/>
            <person name="Sarai C."/>
            <person name="Schaack S."/>
            <person name="Shirato S."/>
            <person name="Slamovits C.H."/>
            <person name="Spencer D.F."/>
            <person name="Suzuki S."/>
            <person name="Worden A.Z."/>
            <person name="Zauner S."/>
            <person name="Barry K."/>
            <person name="Bell C."/>
            <person name="Bharti A.K."/>
            <person name="Crow J.A."/>
            <person name="Grimwood J."/>
            <person name="Kramer R."/>
            <person name="Lindquist E."/>
            <person name="Lucas S."/>
            <person name="Salamov A."/>
            <person name="McFadden G.I."/>
            <person name="Lane C.E."/>
            <person name="Keeling P.J."/>
            <person name="Gray M.W."/>
            <person name="Grigoriev I.V."/>
            <person name="Archibald J.M."/>
        </authorList>
    </citation>
    <scope>NUCLEOTIDE SEQUENCE</scope>
    <source>
        <strain evidence="1 3">CCMP2712</strain>
    </source>
</reference>
<evidence type="ECO:0000313" key="3">
    <source>
        <dbReference type="Proteomes" id="UP000011087"/>
    </source>
</evidence>
<dbReference type="Proteomes" id="UP000011087">
    <property type="component" value="Unassembled WGS sequence"/>
</dbReference>
<dbReference type="PaxDb" id="55529-EKX32926"/>
<reference evidence="3" key="2">
    <citation type="submission" date="2012-11" db="EMBL/GenBank/DDBJ databases">
        <authorList>
            <person name="Kuo A."/>
            <person name="Curtis B.A."/>
            <person name="Tanifuji G."/>
            <person name="Burki F."/>
            <person name="Gruber A."/>
            <person name="Irimia M."/>
            <person name="Maruyama S."/>
            <person name="Arias M.C."/>
            <person name="Ball S.G."/>
            <person name="Gile G.H."/>
            <person name="Hirakawa Y."/>
            <person name="Hopkins J.F."/>
            <person name="Rensing S.A."/>
            <person name="Schmutz J."/>
            <person name="Symeonidi A."/>
            <person name="Elias M."/>
            <person name="Eveleigh R.J."/>
            <person name="Herman E.K."/>
            <person name="Klute M.J."/>
            <person name="Nakayama T."/>
            <person name="Obornik M."/>
            <person name="Reyes-Prieto A."/>
            <person name="Armbrust E.V."/>
            <person name="Aves S.J."/>
            <person name="Beiko R.G."/>
            <person name="Coutinho P."/>
            <person name="Dacks J.B."/>
            <person name="Durnford D.G."/>
            <person name="Fast N.M."/>
            <person name="Green B.R."/>
            <person name="Grisdale C."/>
            <person name="Hempe F."/>
            <person name="Henrissat B."/>
            <person name="Hoppner M.P."/>
            <person name="Ishida K.-I."/>
            <person name="Kim E."/>
            <person name="Koreny L."/>
            <person name="Kroth P.G."/>
            <person name="Liu Y."/>
            <person name="Malik S.-B."/>
            <person name="Maier U.G."/>
            <person name="McRose D."/>
            <person name="Mock T."/>
            <person name="Neilson J.A."/>
            <person name="Onodera N.T."/>
            <person name="Poole A.M."/>
            <person name="Pritham E.J."/>
            <person name="Richards T.A."/>
            <person name="Rocap G."/>
            <person name="Roy S.W."/>
            <person name="Sarai C."/>
            <person name="Schaack S."/>
            <person name="Shirato S."/>
            <person name="Slamovits C.H."/>
            <person name="Spencer D.F."/>
            <person name="Suzuki S."/>
            <person name="Worden A.Z."/>
            <person name="Zauner S."/>
            <person name="Barry K."/>
            <person name="Bell C."/>
            <person name="Bharti A.K."/>
            <person name="Crow J.A."/>
            <person name="Grimwood J."/>
            <person name="Kramer R."/>
            <person name="Lindquist E."/>
            <person name="Lucas S."/>
            <person name="Salamov A."/>
            <person name="McFadden G.I."/>
            <person name="Lane C.E."/>
            <person name="Keeling P.J."/>
            <person name="Gray M.W."/>
            <person name="Grigoriev I.V."/>
            <person name="Archibald J.M."/>
        </authorList>
    </citation>
    <scope>NUCLEOTIDE SEQUENCE</scope>
    <source>
        <strain evidence="3">CCMP2712</strain>
    </source>
</reference>
<sequence length="165" mass="18300">MLMTPGRVPQLLCHELTASPPLAVDWHHQTPVLISCVSTKLLGSVAEIQDRQTQRGEREQEKIIIEDTKIQEQEKIIIEDKKIQEQEKIIIEDKKIQEQEKIIIGLDVGNNHVPSSKTSPAQVGQELADLKQAIFLAKEVPSSVAAAIGIAGFMSWSNLTMRSTG</sequence>
<proteinExistence type="predicted"/>
<protein>
    <submittedName>
        <fullName evidence="1 2">Uncharacterized protein</fullName>
    </submittedName>
</protein>
<dbReference type="GeneID" id="17289666"/>
<dbReference type="KEGG" id="gtt:GUITHDRAFT_148276"/>
<evidence type="ECO:0000313" key="1">
    <source>
        <dbReference type="EMBL" id="EKX32926.1"/>
    </source>
</evidence>
<dbReference type="HOGENOM" id="CLU_1613920_0_0_1"/>